<evidence type="ECO:0000313" key="2">
    <source>
        <dbReference type="EMBL" id="QJB02764.1"/>
    </source>
</evidence>
<gene>
    <name evidence="3" type="ORF">MM171A02554_0007</name>
    <name evidence="2" type="ORF">MM171B01072_0007</name>
    <name evidence="1" type="ORF">MM415A01300_0019</name>
</gene>
<evidence type="ECO:0000313" key="3">
    <source>
        <dbReference type="EMBL" id="QJH92683.1"/>
    </source>
</evidence>
<dbReference type="EMBL" id="MT143911">
    <property type="protein sequence ID" value="QJH92683.1"/>
    <property type="molecule type" value="Genomic_DNA"/>
</dbReference>
<protein>
    <submittedName>
        <fullName evidence="1">Uncharacterized protein</fullName>
    </submittedName>
</protein>
<accession>A0A6M3K5L5</accession>
<organism evidence="1">
    <name type="scientific">viral metagenome</name>
    <dbReference type="NCBI Taxonomy" id="1070528"/>
    <lineage>
        <taxon>unclassified sequences</taxon>
        <taxon>metagenomes</taxon>
        <taxon>organismal metagenomes</taxon>
    </lineage>
</organism>
<dbReference type="AlphaFoldDB" id="A0A6M3K5L5"/>
<proteinExistence type="predicted"/>
<reference evidence="1" key="1">
    <citation type="submission" date="2020-03" db="EMBL/GenBank/DDBJ databases">
        <title>The deep terrestrial virosphere.</title>
        <authorList>
            <person name="Holmfeldt K."/>
            <person name="Nilsson E."/>
            <person name="Simone D."/>
            <person name="Lopez-Fernandez M."/>
            <person name="Wu X."/>
            <person name="de Brujin I."/>
            <person name="Lundin D."/>
            <person name="Andersson A."/>
            <person name="Bertilsson S."/>
            <person name="Dopson M."/>
        </authorList>
    </citation>
    <scope>NUCLEOTIDE SEQUENCE</scope>
    <source>
        <strain evidence="3">MM171A02554</strain>
        <strain evidence="2">MM171B01072</strain>
        <strain evidence="1">MM415A01300</strain>
    </source>
</reference>
<sequence length="97" mass="11476">MKHYFEFTYPRRLADLKKELEPLATTAARSKDEEIAKAAVMEFQRKISLFAENTKLHLTQTVPHLAYLERVFPKYIAEQMGKDTTIYLIMKLIHKFE</sequence>
<dbReference type="EMBL" id="MT143806">
    <property type="protein sequence ID" value="QJB02764.1"/>
    <property type="molecule type" value="Genomic_DNA"/>
</dbReference>
<dbReference type="EMBL" id="MT142284">
    <property type="protein sequence ID" value="QJA77474.1"/>
    <property type="molecule type" value="Genomic_DNA"/>
</dbReference>
<name>A0A6M3K5L5_9ZZZZ</name>
<evidence type="ECO:0000313" key="1">
    <source>
        <dbReference type="EMBL" id="QJA77474.1"/>
    </source>
</evidence>